<gene>
    <name evidence="2" type="ORF">HINF_LOCUS52665</name>
</gene>
<name>A0ABP1KPW4_9EUKA</name>
<dbReference type="SMART" id="SM00324">
    <property type="entry name" value="RhoGAP"/>
    <property type="match status" value="1"/>
</dbReference>
<feature type="domain" description="Rho-GAP" evidence="1">
    <location>
        <begin position="36"/>
        <end position="202"/>
    </location>
</feature>
<keyword evidence="3" id="KW-1185">Reference proteome</keyword>
<evidence type="ECO:0000313" key="3">
    <source>
        <dbReference type="Proteomes" id="UP001642409"/>
    </source>
</evidence>
<accession>A0ABP1KPW4</accession>
<dbReference type="Pfam" id="PF00620">
    <property type="entry name" value="RhoGAP"/>
    <property type="match status" value="1"/>
</dbReference>
<protein>
    <submittedName>
        <fullName evidence="2">RhoGAP_domain-containing protein</fullName>
    </submittedName>
</protein>
<dbReference type="SUPFAM" id="SSF48350">
    <property type="entry name" value="GTPase activation domain, GAP"/>
    <property type="match status" value="1"/>
</dbReference>
<proteinExistence type="predicted"/>
<dbReference type="InterPro" id="IPR000198">
    <property type="entry name" value="RhoGAP_dom"/>
</dbReference>
<dbReference type="Proteomes" id="UP001642409">
    <property type="component" value="Unassembled WGS sequence"/>
</dbReference>
<evidence type="ECO:0000313" key="2">
    <source>
        <dbReference type="EMBL" id="CAL6066754.1"/>
    </source>
</evidence>
<dbReference type="PROSITE" id="PS50238">
    <property type="entry name" value="RHOGAP"/>
    <property type="match status" value="1"/>
</dbReference>
<comment type="caution">
    <text evidence="2">The sequence shown here is derived from an EMBL/GenBank/DDBJ whole genome shotgun (WGS) entry which is preliminary data.</text>
</comment>
<organism evidence="2 3">
    <name type="scientific">Hexamita inflata</name>
    <dbReference type="NCBI Taxonomy" id="28002"/>
    <lineage>
        <taxon>Eukaryota</taxon>
        <taxon>Metamonada</taxon>
        <taxon>Diplomonadida</taxon>
        <taxon>Hexamitidae</taxon>
        <taxon>Hexamitinae</taxon>
        <taxon>Hexamita</taxon>
    </lineage>
</organism>
<dbReference type="Gene3D" id="1.10.555.10">
    <property type="entry name" value="Rho GTPase activation protein"/>
    <property type="match status" value="1"/>
</dbReference>
<dbReference type="PANTHER" id="PTHR45808:SF2">
    <property type="entry name" value="RHO GTPASE-ACTIVATING PROTEIN 68F"/>
    <property type="match status" value="1"/>
</dbReference>
<reference evidence="2 3" key="1">
    <citation type="submission" date="2024-07" db="EMBL/GenBank/DDBJ databases">
        <authorList>
            <person name="Akdeniz Z."/>
        </authorList>
    </citation>
    <scope>NUCLEOTIDE SEQUENCE [LARGE SCALE GENOMIC DNA]</scope>
</reference>
<sequence>MNKTKQEVLAEMLQNKSNKYAVQQQIAKRQQQKSLIDLDKICIITPIPIFIQNAFTELHSRPAQVGIFRISPAEQIYRPLCSEIDENYYVDPKQQETDVICALIKYFYRRLQNQLFSTELCKKLRVHMDNPVLLKADLVNLRPSYFENTIYLLQNLSKITTVSEYKMDSRNLGICFAPNIFEDYQFGDEKILKTLIEVAGVM</sequence>
<dbReference type="EMBL" id="CAXDID020000264">
    <property type="protein sequence ID" value="CAL6066754.1"/>
    <property type="molecule type" value="Genomic_DNA"/>
</dbReference>
<evidence type="ECO:0000259" key="1">
    <source>
        <dbReference type="PROSITE" id="PS50238"/>
    </source>
</evidence>
<dbReference type="PANTHER" id="PTHR45808">
    <property type="entry name" value="RHO GTPASE-ACTIVATING PROTEIN 68F"/>
    <property type="match status" value="1"/>
</dbReference>
<dbReference type="InterPro" id="IPR008936">
    <property type="entry name" value="Rho_GTPase_activation_prot"/>
</dbReference>